<proteinExistence type="predicted"/>
<dbReference type="AlphaFoldDB" id="A0A371I7V8"/>
<protein>
    <submittedName>
        <fullName evidence="1">Uncharacterized protein</fullName>
    </submittedName>
</protein>
<gene>
    <name evidence="1" type="ORF">CR513_04274</name>
</gene>
<name>A0A371I7V8_MUCPR</name>
<dbReference type="OrthoDB" id="1456992at2759"/>
<dbReference type="EMBL" id="QJKJ01000707">
    <property type="protein sequence ID" value="RDY11105.1"/>
    <property type="molecule type" value="Genomic_DNA"/>
</dbReference>
<evidence type="ECO:0000313" key="1">
    <source>
        <dbReference type="EMBL" id="RDY11105.1"/>
    </source>
</evidence>
<keyword evidence="2" id="KW-1185">Reference proteome</keyword>
<feature type="non-terminal residue" evidence="1">
    <location>
        <position position="1"/>
    </location>
</feature>
<accession>A0A371I7V8</accession>
<reference evidence="1" key="1">
    <citation type="submission" date="2018-05" db="EMBL/GenBank/DDBJ databases">
        <title>Draft genome of Mucuna pruriens seed.</title>
        <authorList>
            <person name="Nnadi N.E."/>
            <person name="Vos R."/>
            <person name="Hasami M.H."/>
            <person name="Devisetty U.K."/>
            <person name="Aguiy J.C."/>
        </authorList>
    </citation>
    <scope>NUCLEOTIDE SEQUENCE [LARGE SCALE GENOMIC DNA]</scope>
    <source>
        <strain evidence="1">JCA_2017</strain>
    </source>
</reference>
<evidence type="ECO:0000313" key="2">
    <source>
        <dbReference type="Proteomes" id="UP000257109"/>
    </source>
</evidence>
<sequence>MVEIIRSSSNVKLNDLSNLATMKIQPPCFVVENQKETNEEVNRVGEYPLQNSPLTKVAVINC</sequence>
<organism evidence="1 2">
    <name type="scientific">Mucuna pruriens</name>
    <name type="common">Velvet bean</name>
    <name type="synonym">Dolichos pruriens</name>
    <dbReference type="NCBI Taxonomy" id="157652"/>
    <lineage>
        <taxon>Eukaryota</taxon>
        <taxon>Viridiplantae</taxon>
        <taxon>Streptophyta</taxon>
        <taxon>Embryophyta</taxon>
        <taxon>Tracheophyta</taxon>
        <taxon>Spermatophyta</taxon>
        <taxon>Magnoliopsida</taxon>
        <taxon>eudicotyledons</taxon>
        <taxon>Gunneridae</taxon>
        <taxon>Pentapetalae</taxon>
        <taxon>rosids</taxon>
        <taxon>fabids</taxon>
        <taxon>Fabales</taxon>
        <taxon>Fabaceae</taxon>
        <taxon>Papilionoideae</taxon>
        <taxon>50 kb inversion clade</taxon>
        <taxon>NPAAA clade</taxon>
        <taxon>indigoferoid/millettioid clade</taxon>
        <taxon>Phaseoleae</taxon>
        <taxon>Mucuna</taxon>
    </lineage>
</organism>
<comment type="caution">
    <text evidence="1">The sequence shown here is derived from an EMBL/GenBank/DDBJ whole genome shotgun (WGS) entry which is preliminary data.</text>
</comment>
<dbReference type="Proteomes" id="UP000257109">
    <property type="component" value="Unassembled WGS sequence"/>
</dbReference>